<dbReference type="PANTHER" id="PTHR36529">
    <property type="entry name" value="SLL1095 PROTEIN"/>
    <property type="match status" value="1"/>
</dbReference>
<dbReference type="NCBIfam" id="TIGR04282">
    <property type="entry name" value="glyco_like_cofC"/>
    <property type="match status" value="1"/>
</dbReference>
<dbReference type="InterPro" id="IPR018641">
    <property type="entry name" value="Trfase_1_rSAM/seldom-assoc"/>
</dbReference>
<evidence type="ECO:0000313" key="1">
    <source>
        <dbReference type="EMBL" id="BAY84909.1"/>
    </source>
</evidence>
<dbReference type="Gene3D" id="3.90.550.10">
    <property type="entry name" value="Spore Coat Polysaccharide Biosynthesis Protein SpsA, Chain A"/>
    <property type="match status" value="1"/>
</dbReference>
<dbReference type="AlphaFoldDB" id="A0A1Z4LUL0"/>
<organism evidence="1 2">
    <name type="scientific">Calothrix parasitica NIES-267</name>
    <dbReference type="NCBI Taxonomy" id="1973488"/>
    <lineage>
        <taxon>Bacteria</taxon>
        <taxon>Bacillati</taxon>
        <taxon>Cyanobacteriota</taxon>
        <taxon>Cyanophyceae</taxon>
        <taxon>Nostocales</taxon>
        <taxon>Calotrichaceae</taxon>
        <taxon>Calothrix</taxon>
    </lineage>
</organism>
<evidence type="ECO:0000313" key="2">
    <source>
        <dbReference type="Proteomes" id="UP000218418"/>
    </source>
</evidence>
<keyword evidence="2" id="KW-1185">Reference proteome</keyword>
<dbReference type="Proteomes" id="UP000218418">
    <property type="component" value="Chromosome"/>
</dbReference>
<dbReference type="Pfam" id="PF09837">
    <property type="entry name" value="DUF2064"/>
    <property type="match status" value="1"/>
</dbReference>
<proteinExistence type="predicted"/>
<dbReference type="SUPFAM" id="SSF53448">
    <property type="entry name" value="Nucleotide-diphospho-sugar transferases"/>
    <property type="match status" value="1"/>
</dbReference>
<dbReference type="OrthoDB" id="9810303at2"/>
<dbReference type="PANTHER" id="PTHR36529:SF1">
    <property type="entry name" value="GLYCOSYLTRANSFERASE"/>
    <property type="match status" value="1"/>
</dbReference>
<sequence>MDSSPKIAKKHLIIFTRYPEPGKTKTRLIPALGVEGAANLQRQMTEFTLSKVKKFQESAAISFEIRFAGGNLQLMQNWLGTELNYLHQGEGDLGKRMENSFLSALNKGAQEVVIIGIDCPNLSAEVLTQAFEKIPNCDLLLGPAVDGGYYLIGLKRTIGELFINIDWGTSKVLQQTVDIAQQLNLSVCYLPTLADVDRPEDLPIWENSYQLSVNS</sequence>
<dbReference type="EMBL" id="AP018227">
    <property type="protein sequence ID" value="BAY84909.1"/>
    <property type="molecule type" value="Genomic_DNA"/>
</dbReference>
<accession>A0A1Z4LUL0</accession>
<dbReference type="InterPro" id="IPR029044">
    <property type="entry name" value="Nucleotide-diphossugar_trans"/>
</dbReference>
<gene>
    <name evidence="1" type="ORF">NIES267_44070</name>
</gene>
<evidence type="ECO:0008006" key="3">
    <source>
        <dbReference type="Google" id="ProtNLM"/>
    </source>
</evidence>
<name>A0A1Z4LUL0_9CYAN</name>
<protein>
    <recommendedName>
        <fullName evidence="3">Glycosyltransferase</fullName>
    </recommendedName>
</protein>
<reference evidence="1 2" key="1">
    <citation type="submission" date="2017-06" db="EMBL/GenBank/DDBJ databases">
        <title>Genome sequencing of cyanobaciteial culture collection at National Institute for Environmental Studies (NIES).</title>
        <authorList>
            <person name="Hirose Y."/>
            <person name="Shimura Y."/>
            <person name="Fujisawa T."/>
            <person name="Nakamura Y."/>
            <person name="Kawachi M."/>
        </authorList>
    </citation>
    <scope>NUCLEOTIDE SEQUENCE [LARGE SCALE GENOMIC DNA]</scope>
    <source>
        <strain evidence="1 2">NIES-267</strain>
    </source>
</reference>